<dbReference type="Pfam" id="PF00664">
    <property type="entry name" value="ABC_membrane"/>
    <property type="match status" value="1"/>
</dbReference>
<dbReference type="InterPro" id="IPR039421">
    <property type="entry name" value="Type_1_exporter"/>
</dbReference>
<feature type="transmembrane region" description="Helical" evidence="7">
    <location>
        <begin position="164"/>
        <end position="181"/>
    </location>
</feature>
<comment type="subcellular location">
    <subcellularLocation>
        <location evidence="1">Cell membrane</location>
        <topology evidence="1">Multi-pass membrane protein</topology>
    </subcellularLocation>
</comment>
<feature type="transmembrane region" description="Helical" evidence="7">
    <location>
        <begin position="137"/>
        <end position="158"/>
    </location>
</feature>
<dbReference type="PROSITE" id="PS50893">
    <property type="entry name" value="ABC_TRANSPORTER_2"/>
    <property type="match status" value="1"/>
</dbReference>
<dbReference type="AlphaFoldDB" id="A0A2M7RIU9"/>
<dbReference type="PROSITE" id="PS50929">
    <property type="entry name" value="ABC_TM1F"/>
    <property type="match status" value="1"/>
</dbReference>
<keyword evidence="5 7" id="KW-1133">Transmembrane helix</keyword>
<gene>
    <name evidence="10" type="ORF">COY66_03510</name>
</gene>
<evidence type="ECO:0000313" key="10">
    <source>
        <dbReference type="EMBL" id="PIY96685.1"/>
    </source>
</evidence>
<dbReference type="GO" id="GO:0015421">
    <property type="term" value="F:ABC-type oligopeptide transporter activity"/>
    <property type="evidence" value="ECO:0007669"/>
    <property type="project" value="TreeGrafter"/>
</dbReference>
<feature type="domain" description="ABC transporter" evidence="8">
    <location>
        <begin position="339"/>
        <end position="573"/>
    </location>
</feature>
<dbReference type="InterPro" id="IPR017871">
    <property type="entry name" value="ABC_transporter-like_CS"/>
</dbReference>
<feature type="transmembrane region" description="Helical" evidence="7">
    <location>
        <begin position="259"/>
        <end position="285"/>
    </location>
</feature>
<evidence type="ECO:0000259" key="8">
    <source>
        <dbReference type="PROSITE" id="PS50893"/>
    </source>
</evidence>
<dbReference type="PANTHER" id="PTHR43394:SF1">
    <property type="entry name" value="ATP-BINDING CASSETTE SUB-FAMILY B MEMBER 10, MITOCHONDRIAL"/>
    <property type="match status" value="1"/>
</dbReference>
<protein>
    <recommendedName>
        <fullName evidence="12">ABC transporter ATP-binding protein</fullName>
    </recommendedName>
</protein>
<dbReference type="PANTHER" id="PTHR43394">
    <property type="entry name" value="ATP-DEPENDENT PERMEASE MDL1, MITOCHONDRIAL"/>
    <property type="match status" value="1"/>
</dbReference>
<dbReference type="PROSITE" id="PS00211">
    <property type="entry name" value="ABC_TRANSPORTER_1"/>
    <property type="match status" value="1"/>
</dbReference>
<dbReference type="Gene3D" id="3.40.50.300">
    <property type="entry name" value="P-loop containing nucleotide triphosphate hydrolases"/>
    <property type="match status" value="1"/>
</dbReference>
<evidence type="ECO:0000313" key="11">
    <source>
        <dbReference type="Proteomes" id="UP000230779"/>
    </source>
</evidence>
<evidence type="ECO:0000256" key="1">
    <source>
        <dbReference type="ARBA" id="ARBA00004651"/>
    </source>
</evidence>
<feature type="transmembrane region" description="Helical" evidence="7">
    <location>
        <begin position="56"/>
        <end position="78"/>
    </location>
</feature>
<dbReference type="Gene3D" id="1.20.1560.10">
    <property type="entry name" value="ABC transporter type 1, transmembrane domain"/>
    <property type="match status" value="1"/>
</dbReference>
<keyword evidence="3" id="KW-0547">Nucleotide-binding</keyword>
<dbReference type="SUPFAM" id="SSF52540">
    <property type="entry name" value="P-loop containing nucleoside triphosphate hydrolases"/>
    <property type="match status" value="1"/>
</dbReference>
<accession>A0A2M7RIU9</accession>
<dbReference type="InterPro" id="IPR003439">
    <property type="entry name" value="ABC_transporter-like_ATP-bd"/>
</dbReference>
<feature type="transmembrane region" description="Helical" evidence="7">
    <location>
        <begin position="20"/>
        <end position="36"/>
    </location>
</feature>
<dbReference type="CDD" id="cd07346">
    <property type="entry name" value="ABC_6TM_exporters"/>
    <property type="match status" value="1"/>
</dbReference>
<dbReference type="GO" id="GO:0005886">
    <property type="term" value="C:plasma membrane"/>
    <property type="evidence" value="ECO:0007669"/>
    <property type="project" value="UniProtKB-SubCell"/>
</dbReference>
<evidence type="ECO:0000259" key="9">
    <source>
        <dbReference type="PROSITE" id="PS50929"/>
    </source>
</evidence>
<dbReference type="Proteomes" id="UP000230779">
    <property type="component" value="Unassembled WGS sequence"/>
</dbReference>
<evidence type="ECO:0000256" key="4">
    <source>
        <dbReference type="ARBA" id="ARBA00022840"/>
    </source>
</evidence>
<name>A0A2M7RIU9_9BACT</name>
<dbReference type="SMART" id="SM00382">
    <property type="entry name" value="AAA"/>
    <property type="match status" value="1"/>
</dbReference>
<feature type="domain" description="ABC transmembrane type-1" evidence="9">
    <location>
        <begin position="21"/>
        <end position="305"/>
    </location>
</feature>
<evidence type="ECO:0000256" key="3">
    <source>
        <dbReference type="ARBA" id="ARBA00022741"/>
    </source>
</evidence>
<reference evidence="10 11" key="1">
    <citation type="submission" date="2017-09" db="EMBL/GenBank/DDBJ databases">
        <title>Depth-based differentiation of microbial function through sediment-hosted aquifers and enrichment of novel symbionts in the deep terrestrial subsurface.</title>
        <authorList>
            <person name="Probst A.J."/>
            <person name="Ladd B."/>
            <person name="Jarett J.K."/>
            <person name="Geller-Mcgrath D.E."/>
            <person name="Sieber C.M."/>
            <person name="Emerson J.B."/>
            <person name="Anantharaman K."/>
            <person name="Thomas B.C."/>
            <person name="Malmstrom R."/>
            <person name="Stieglmeier M."/>
            <person name="Klingl A."/>
            <person name="Woyke T."/>
            <person name="Ryan C.M."/>
            <person name="Banfield J.F."/>
        </authorList>
    </citation>
    <scope>NUCLEOTIDE SEQUENCE [LARGE SCALE GENOMIC DNA]</scope>
    <source>
        <strain evidence="10">CG_4_10_14_0_8_um_filter_42_10</strain>
    </source>
</reference>
<dbReference type="GO" id="GO:0016887">
    <property type="term" value="F:ATP hydrolysis activity"/>
    <property type="evidence" value="ECO:0007669"/>
    <property type="project" value="InterPro"/>
</dbReference>
<dbReference type="Pfam" id="PF00005">
    <property type="entry name" value="ABC_tran"/>
    <property type="match status" value="1"/>
</dbReference>
<evidence type="ECO:0008006" key="12">
    <source>
        <dbReference type="Google" id="ProtNLM"/>
    </source>
</evidence>
<organism evidence="10 11">
    <name type="scientific">Candidatus Kerfeldbacteria bacterium CG_4_10_14_0_8_um_filter_42_10</name>
    <dbReference type="NCBI Taxonomy" id="2014248"/>
    <lineage>
        <taxon>Bacteria</taxon>
        <taxon>Candidatus Kerfeldiibacteriota</taxon>
    </lineage>
</organism>
<dbReference type="InterPro" id="IPR027417">
    <property type="entry name" value="P-loop_NTPase"/>
</dbReference>
<dbReference type="SUPFAM" id="SSF90123">
    <property type="entry name" value="ABC transporter transmembrane region"/>
    <property type="match status" value="1"/>
</dbReference>
<evidence type="ECO:0000256" key="6">
    <source>
        <dbReference type="ARBA" id="ARBA00023136"/>
    </source>
</evidence>
<keyword evidence="6 7" id="KW-0472">Membrane</keyword>
<proteinExistence type="predicted"/>
<keyword evidence="2 7" id="KW-0812">Transmembrane</keyword>
<dbReference type="EMBL" id="PFMD01000038">
    <property type="protein sequence ID" value="PIY96685.1"/>
    <property type="molecule type" value="Genomic_DNA"/>
</dbReference>
<dbReference type="FunFam" id="3.40.50.300:FF:000218">
    <property type="entry name" value="Multidrug ABC transporter ATP-binding protein"/>
    <property type="match status" value="1"/>
</dbReference>
<evidence type="ECO:0000256" key="2">
    <source>
        <dbReference type="ARBA" id="ARBA00022692"/>
    </source>
</evidence>
<dbReference type="GO" id="GO:0005524">
    <property type="term" value="F:ATP binding"/>
    <property type="evidence" value="ECO:0007669"/>
    <property type="project" value="UniProtKB-KW"/>
</dbReference>
<dbReference type="InterPro" id="IPR036640">
    <property type="entry name" value="ABC1_TM_sf"/>
</dbReference>
<evidence type="ECO:0000256" key="7">
    <source>
        <dbReference type="SAM" id="Phobius"/>
    </source>
</evidence>
<comment type="caution">
    <text evidence="10">The sequence shown here is derived from an EMBL/GenBank/DDBJ whole genome shotgun (WGS) entry which is preliminary data.</text>
</comment>
<keyword evidence="4" id="KW-0067">ATP-binding</keyword>
<sequence>MLKEFFKKAYAILKDFKKPFIVLVVFIVVSETLQLVQPYLFKEIIDSIVKWQELTVQYVIFLLSGLLIAYLVTTAWSYQVDKRIFRILYEVERYLLTRAQKKLVELSLGYHEKENTGSKISKIQRGVDRILELIGNLYWELIPTAIQVIVTFVFLLFLNWQISLVFLSVVPIFILLTFWMNKKAYPLRIRRHYLEDVAYGKMGQSVININTVQSYAQEKREFKEFKHLRDWILRIGKKEYGIILNLNLFREMAIDIGRILVLIASVYLVIKGRVSVGSLVLFLTLSEKTYFSLFRISRIYDRVSDASAAVNRLLNLMGKESEIKDNPKAKPVIDLKGEVIFDNVSFHYLSKEPVLKDISFKVSPGQTIALVGPSGGGKSTIVKLIFRHYDSVKGRILIDGENIRNLKLSDYRQFLGYVSQDVEIFDDTIKNNIAYGKKEANMREIKKAAKKAFADEFINRFENGYDTTVGERGIKLSGGQKQRIGIARAILRQPKIMVFDEATSNMDTISERLIQKSIEEMARDTTMIVIAHRLSTIRHADRILVIENGRLTEEGNHEELKKQGLLYAKLLSLQAAGDIR</sequence>
<dbReference type="InterPro" id="IPR011527">
    <property type="entry name" value="ABC1_TM_dom"/>
</dbReference>
<dbReference type="InterPro" id="IPR003593">
    <property type="entry name" value="AAA+_ATPase"/>
</dbReference>
<evidence type="ECO:0000256" key="5">
    <source>
        <dbReference type="ARBA" id="ARBA00022989"/>
    </source>
</evidence>